<gene>
    <name evidence="2" type="ORF">P8627_12610</name>
</gene>
<feature type="domain" description="Methyltransferase type 11" evidence="1">
    <location>
        <begin position="58"/>
        <end position="149"/>
    </location>
</feature>
<reference evidence="2 3" key="1">
    <citation type="submission" date="2023-04" db="EMBL/GenBank/DDBJ databases">
        <title>Jannaschia ovalis sp. nov., a marine bacterium isolated from sea tidal flat.</title>
        <authorList>
            <person name="Kwon D.Y."/>
            <person name="Kim J.-J."/>
        </authorList>
    </citation>
    <scope>NUCLEOTIDE SEQUENCE [LARGE SCALE GENOMIC DNA]</scope>
    <source>
        <strain evidence="2 3">GRR-S6-38</strain>
    </source>
</reference>
<sequence length="274" mass="28401">MTVIERPGAAAHALSGDANGRIWGARAADWALIQEQQCAAGYHAVFDKVPVGSETRLLDAGCGAGLAMRLAADLGAEVAGIDASAGLLEVARDRLPGARVEQGDLEAMPFEDDSFDVVTGFNSFQFAADPVAALQEARRVTKPGGKVFIMTWGEPGSMEVTALVAALKPLLPPMPANASGPFALSEPGKLEELAARAGLTPREAFDVDSPWTYPDLVTAQKGLGSSGVAFKAAEASGQAALDAAHEAALAPFVQPDGGYRIGATFRILMAEKAR</sequence>
<dbReference type="CDD" id="cd02440">
    <property type="entry name" value="AdoMet_MTases"/>
    <property type="match status" value="1"/>
</dbReference>
<evidence type="ECO:0000313" key="3">
    <source>
        <dbReference type="Proteomes" id="UP001243420"/>
    </source>
</evidence>
<dbReference type="EMBL" id="CP122537">
    <property type="protein sequence ID" value="WGH77869.1"/>
    <property type="molecule type" value="Genomic_DNA"/>
</dbReference>
<keyword evidence="2" id="KW-0489">Methyltransferase</keyword>
<name>A0ABY8L9B1_9RHOB</name>
<keyword evidence="2" id="KW-0808">Transferase</keyword>
<evidence type="ECO:0000313" key="2">
    <source>
        <dbReference type="EMBL" id="WGH77869.1"/>
    </source>
</evidence>
<dbReference type="InterPro" id="IPR013216">
    <property type="entry name" value="Methyltransf_11"/>
</dbReference>
<dbReference type="GO" id="GO:0032259">
    <property type="term" value="P:methylation"/>
    <property type="evidence" value="ECO:0007669"/>
    <property type="project" value="UniProtKB-KW"/>
</dbReference>
<dbReference type="Proteomes" id="UP001243420">
    <property type="component" value="Chromosome"/>
</dbReference>
<accession>A0ABY8L9B1</accession>
<dbReference type="RefSeq" id="WP_279964484.1">
    <property type="nucleotide sequence ID" value="NZ_CP122537.1"/>
</dbReference>
<dbReference type="Gene3D" id="3.40.50.150">
    <property type="entry name" value="Vaccinia Virus protein VP39"/>
    <property type="match status" value="1"/>
</dbReference>
<evidence type="ECO:0000259" key="1">
    <source>
        <dbReference type="Pfam" id="PF08241"/>
    </source>
</evidence>
<organism evidence="2 3">
    <name type="scientific">Jannaschia ovalis</name>
    <dbReference type="NCBI Taxonomy" id="3038773"/>
    <lineage>
        <taxon>Bacteria</taxon>
        <taxon>Pseudomonadati</taxon>
        <taxon>Pseudomonadota</taxon>
        <taxon>Alphaproteobacteria</taxon>
        <taxon>Rhodobacterales</taxon>
        <taxon>Roseobacteraceae</taxon>
        <taxon>Jannaschia</taxon>
    </lineage>
</organism>
<dbReference type="SUPFAM" id="SSF53335">
    <property type="entry name" value="S-adenosyl-L-methionine-dependent methyltransferases"/>
    <property type="match status" value="1"/>
</dbReference>
<dbReference type="Pfam" id="PF08241">
    <property type="entry name" value="Methyltransf_11"/>
    <property type="match status" value="1"/>
</dbReference>
<dbReference type="PANTHER" id="PTHR43591">
    <property type="entry name" value="METHYLTRANSFERASE"/>
    <property type="match status" value="1"/>
</dbReference>
<protein>
    <submittedName>
        <fullName evidence="2">Class I SAM-dependent methyltransferase</fullName>
    </submittedName>
</protein>
<dbReference type="GO" id="GO:0008168">
    <property type="term" value="F:methyltransferase activity"/>
    <property type="evidence" value="ECO:0007669"/>
    <property type="project" value="UniProtKB-KW"/>
</dbReference>
<dbReference type="InterPro" id="IPR029063">
    <property type="entry name" value="SAM-dependent_MTases_sf"/>
</dbReference>
<proteinExistence type="predicted"/>
<keyword evidence="3" id="KW-1185">Reference proteome</keyword>